<reference evidence="2 3" key="1">
    <citation type="submission" date="2018-05" db="EMBL/GenBank/DDBJ databases">
        <title>Genomic Encyclopedia of Archaeal and Bacterial Type Strains, Phase II (KMG-II): from individual species to whole genera.</title>
        <authorList>
            <person name="Goeker M."/>
        </authorList>
    </citation>
    <scope>NUCLEOTIDE SEQUENCE [LARGE SCALE GENOMIC DNA]</scope>
    <source>
        <strain evidence="2 3">DSM 19975</strain>
    </source>
</reference>
<protein>
    <recommendedName>
        <fullName evidence="4">Secreted protein (Por secretion system target)</fullName>
    </recommendedName>
</protein>
<evidence type="ECO:0000313" key="2">
    <source>
        <dbReference type="EMBL" id="PWK74137.1"/>
    </source>
</evidence>
<organism evidence="2 3">
    <name type="scientific">Mucilaginibacter oryzae</name>
    <dbReference type="NCBI Taxonomy" id="468058"/>
    <lineage>
        <taxon>Bacteria</taxon>
        <taxon>Pseudomonadati</taxon>
        <taxon>Bacteroidota</taxon>
        <taxon>Sphingobacteriia</taxon>
        <taxon>Sphingobacteriales</taxon>
        <taxon>Sphingobacteriaceae</taxon>
        <taxon>Mucilaginibacter</taxon>
    </lineage>
</organism>
<keyword evidence="1" id="KW-0732">Signal</keyword>
<keyword evidence="3" id="KW-1185">Reference proteome</keyword>
<dbReference type="EMBL" id="QGHA01000009">
    <property type="protein sequence ID" value="PWK74137.1"/>
    <property type="molecule type" value="Genomic_DNA"/>
</dbReference>
<gene>
    <name evidence="2" type="ORF">LX99_03938</name>
</gene>
<dbReference type="RefSeq" id="WP_022829544.1">
    <property type="nucleotide sequence ID" value="NZ_QGHA01000009.1"/>
</dbReference>
<feature type="signal peptide" evidence="1">
    <location>
        <begin position="1"/>
        <end position="20"/>
    </location>
</feature>
<evidence type="ECO:0000256" key="1">
    <source>
        <dbReference type="SAM" id="SignalP"/>
    </source>
</evidence>
<accession>A0A316H2N6</accession>
<dbReference type="AlphaFoldDB" id="A0A316H2N6"/>
<evidence type="ECO:0000313" key="3">
    <source>
        <dbReference type="Proteomes" id="UP000245678"/>
    </source>
</evidence>
<proteinExistence type="predicted"/>
<name>A0A316H2N6_9SPHI</name>
<sequence>MKTSIKLSALFFLLSAGVFAATAAKAADVTPKAKEVVSFSVLGNDRGIKMEFAQSVSGKSVVRVYNNENELLLKDNVSTKTAATKGYVLSELADGDYKIQINSNNQVVTKTLHVYHDGEQQSFFIVQE</sequence>
<feature type="chain" id="PRO_5016352358" description="Secreted protein (Por secretion system target)" evidence="1">
    <location>
        <begin position="21"/>
        <end position="128"/>
    </location>
</feature>
<evidence type="ECO:0008006" key="4">
    <source>
        <dbReference type="Google" id="ProtNLM"/>
    </source>
</evidence>
<comment type="caution">
    <text evidence="2">The sequence shown here is derived from an EMBL/GenBank/DDBJ whole genome shotgun (WGS) entry which is preliminary data.</text>
</comment>
<dbReference type="Proteomes" id="UP000245678">
    <property type="component" value="Unassembled WGS sequence"/>
</dbReference>